<evidence type="ECO:0000313" key="1">
    <source>
        <dbReference type="EMBL" id="CAK1579812.1"/>
    </source>
</evidence>
<dbReference type="AlphaFoldDB" id="A0AAV1KPS3"/>
<dbReference type="InterPro" id="IPR036397">
    <property type="entry name" value="RNaseH_sf"/>
</dbReference>
<dbReference type="Gene3D" id="3.30.420.10">
    <property type="entry name" value="Ribonuclease H-like superfamily/Ribonuclease H"/>
    <property type="match status" value="1"/>
</dbReference>
<sequence>MKTCAEVYQNTILTNKVELLSQTMFKNRHWIFQQDSTPAHRARSTQNSVTAHGIDFIGHEDWHSSSPDLSPLDFKIWQHFEGKVCAKSHQNLESLRSIFG</sequence>
<name>A0AAV1KPS3_9NEOP</name>
<organism evidence="2 3">
    <name type="scientific">Parnassius mnemosyne</name>
    <name type="common">clouded apollo</name>
    <dbReference type="NCBI Taxonomy" id="213953"/>
    <lineage>
        <taxon>Eukaryota</taxon>
        <taxon>Metazoa</taxon>
        <taxon>Ecdysozoa</taxon>
        <taxon>Arthropoda</taxon>
        <taxon>Hexapoda</taxon>
        <taxon>Insecta</taxon>
        <taxon>Pterygota</taxon>
        <taxon>Neoptera</taxon>
        <taxon>Endopterygota</taxon>
        <taxon>Lepidoptera</taxon>
        <taxon>Glossata</taxon>
        <taxon>Ditrysia</taxon>
        <taxon>Papilionoidea</taxon>
        <taxon>Papilionidae</taxon>
        <taxon>Parnassiinae</taxon>
        <taxon>Parnassini</taxon>
        <taxon>Parnassius</taxon>
        <taxon>Driopa</taxon>
    </lineage>
</organism>
<dbReference type="Proteomes" id="UP001314205">
    <property type="component" value="Unassembled WGS sequence"/>
</dbReference>
<proteinExistence type="predicted"/>
<accession>A0AAV1KPS3</accession>
<comment type="caution">
    <text evidence="2">The sequence shown here is derived from an EMBL/GenBank/DDBJ whole genome shotgun (WGS) entry which is preliminary data.</text>
</comment>
<dbReference type="EMBL" id="CAVLGL010000077">
    <property type="protein sequence ID" value="CAK1585026.1"/>
    <property type="molecule type" value="Genomic_DNA"/>
</dbReference>
<keyword evidence="3" id="KW-1185">Reference proteome</keyword>
<evidence type="ECO:0000313" key="2">
    <source>
        <dbReference type="EMBL" id="CAK1585026.1"/>
    </source>
</evidence>
<evidence type="ECO:0000313" key="3">
    <source>
        <dbReference type="Proteomes" id="UP001314205"/>
    </source>
</evidence>
<dbReference type="EMBL" id="CAVLGL010000004">
    <property type="protein sequence ID" value="CAK1579812.1"/>
    <property type="molecule type" value="Genomic_DNA"/>
</dbReference>
<gene>
    <name evidence="1" type="ORF">PARMNEM_LOCUS1699</name>
    <name evidence="2" type="ORF">PARMNEM_LOCUS6172</name>
</gene>
<protein>
    <recommendedName>
        <fullName evidence="4">Transposase</fullName>
    </recommendedName>
</protein>
<dbReference type="GO" id="GO:0003676">
    <property type="term" value="F:nucleic acid binding"/>
    <property type="evidence" value="ECO:0007669"/>
    <property type="project" value="InterPro"/>
</dbReference>
<evidence type="ECO:0008006" key="4">
    <source>
        <dbReference type="Google" id="ProtNLM"/>
    </source>
</evidence>
<reference evidence="2 3" key="1">
    <citation type="submission" date="2023-11" db="EMBL/GenBank/DDBJ databases">
        <authorList>
            <person name="Hedman E."/>
            <person name="Englund M."/>
            <person name="Stromberg M."/>
            <person name="Nyberg Akerstrom W."/>
            <person name="Nylinder S."/>
            <person name="Jareborg N."/>
            <person name="Kallberg Y."/>
            <person name="Kronander E."/>
        </authorList>
    </citation>
    <scope>NUCLEOTIDE SEQUENCE [LARGE SCALE GENOMIC DNA]</scope>
</reference>